<evidence type="ECO:0000313" key="1">
    <source>
        <dbReference type="EMBL" id="TDL21203.1"/>
    </source>
</evidence>
<organism evidence="1 2">
    <name type="scientific">Rickenella mellea</name>
    <dbReference type="NCBI Taxonomy" id="50990"/>
    <lineage>
        <taxon>Eukaryota</taxon>
        <taxon>Fungi</taxon>
        <taxon>Dikarya</taxon>
        <taxon>Basidiomycota</taxon>
        <taxon>Agaricomycotina</taxon>
        <taxon>Agaricomycetes</taxon>
        <taxon>Hymenochaetales</taxon>
        <taxon>Rickenellaceae</taxon>
        <taxon>Rickenella</taxon>
    </lineage>
</organism>
<accession>A0A4Y7Q0L7</accession>
<dbReference type="STRING" id="50990.A0A4Y7Q0L7"/>
<dbReference type="Proteomes" id="UP000294933">
    <property type="component" value="Unassembled WGS sequence"/>
</dbReference>
<reference evidence="1 2" key="1">
    <citation type="submission" date="2018-06" db="EMBL/GenBank/DDBJ databases">
        <title>A transcriptomic atlas of mushroom development highlights an independent origin of complex multicellularity.</title>
        <authorList>
            <consortium name="DOE Joint Genome Institute"/>
            <person name="Krizsan K."/>
            <person name="Almasi E."/>
            <person name="Merenyi Z."/>
            <person name="Sahu N."/>
            <person name="Viragh M."/>
            <person name="Koszo T."/>
            <person name="Mondo S."/>
            <person name="Kiss B."/>
            <person name="Balint B."/>
            <person name="Kues U."/>
            <person name="Barry K."/>
            <person name="Hegedus J.C."/>
            <person name="Henrissat B."/>
            <person name="Johnson J."/>
            <person name="Lipzen A."/>
            <person name="Ohm R."/>
            <person name="Nagy I."/>
            <person name="Pangilinan J."/>
            <person name="Yan J."/>
            <person name="Xiong Y."/>
            <person name="Grigoriev I.V."/>
            <person name="Hibbett D.S."/>
            <person name="Nagy L.G."/>
        </authorList>
    </citation>
    <scope>NUCLEOTIDE SEQUENCE [LARGE SCALE GENOMIC DNA]</scope>
    <source>
        <strain evidence="1 2">SZMC22713</strain>
    </source>
</reference>
<protein>
    <submittedName>
        <fullName evidence="1">Uncharacterized protein</fullName>
    </submittedName>
</protein>
<proteinExistence type="predicted"/>
<keyword evidence="2" id="KW-1185">Reference proteome</keyword>
<evidence type="ECO:0000313" key="2">
    <source>
        <dbReference type="Proteomes" id="UP000294933"/>
    </source>
</evidence>
<dbReference type="VEuPathDB" id="FungiDB:BD410DRAFT_789956"/>
<dbReference type="OrthoDB" id="3365698at2759"/>
<dbReference type="EMBL" id="ML170182">
    <property type="protein sequence ID" value="TDL21203.1"/>
    <property type="molecule type" value="Genomic_DNA"/>
</dbReference>
<sequence length="478" mass="54629">MDELDALLNVLTRAKNKGWADAFPDNLYDNYSQRAKHYPRYSGPILTFMRAMEEARMCMKALNEVQRQVGKRLRCLRRLSKALVLEDGIKRLPDDVLSIVIEMAHHSGEFESSQFPVGVSHVSRRFRRVALATPSLWTTIHEGYGESQIREFISRSGRLDLDVKLHCGYGSTSILNDFKDTSYRWSSLDLIEDNAEYLMVQMGITDLPRLQHLTYTYPVGLSTISMPMLSQVKGWGSLLPAGGRFLSKLTHVEFNLWEEEAGLESLAATLRSMTNLQDLSFVLEHCTVADEVPSVDVALKPRSVHIDRLAISIHGDMQEYSAVLFDALMHFRPSTLELSMCSIASDKFFFNSEGDWFPYGSVIKLKIPQTMDVMTTLADVMENCDIVKTVYFDVIKARSPRWARRQWNDGDWKRIRSLDHLRFTNCDDITESEMEALTTQLLQTEAEKSLEIISCKMISEDLLLRLQDEVGDGLKWTL</sequence>
<dbReference type="AlphaFoldDB" id="A0A4Y7Q0L7"/>
<name>A0A4Y7Q0L7_9AGAM</name>
<gene>
    <name evidence="1" type="ORF">BD410DRAFT_789956</name>
</gene>